<dbReference type="EMBL" id="JABEPQ010000001">
    <property type="protein sequence ID" value="NNM45461.1"/>
    <property type="molecule type" value="Genomic_DNA"/>
</dbReference>
<protein>
    <submittedName>
        <fullName evidence="1">SRPBCC family protein</fullName>
    </submittedName>
</protein>
<organism evidence="1 2">
    <name type="scientific">Knoellia koreensis</name>
    <dbReference type="NCBI Taxonomy" id="2730921"/>
    <lineage>
        <taxon>Bacteria</taxon>
        <taxon>Bacillati</taxon>
        <taxon>Actinomycetota</taxon>
        <taxon>Actinomycetes</taxon>
        <taxon>Micrococcales</taxon>
        <taxon>Intrasporangiaceae</taxon>
        <taxon>Knoellia</taxon>
    </lineage>
</organism>
<dbReference type="Proteomes" id="UP000588586">
    <property type="component" value="Unassembled WGS sequence"/>
</dbReference>
<keyword evidence="2" id="KW-1185">Reference proteome</keyword>
<gene>
    <name evidence="1" type="ORF">HJG52_05515</name>
</gene>
<proteinExistence type="predicted"/>
<dbReference type="AlphaFoldDB" id="A0A849HGR3"/>
<accession>A0A849HGR3</accession>
<dbReference type="SUPFAM" id="SSF55961">
    <property type="entry name" value="Bet v1-like"/>
    <property type="match status" value="1"/>
</dbReference>
<sequence>MAWGVTEAEWGRRYRCDDAAKPGGLRMARGVDVEAPPERVWPWLCQLRVAPYSYDWVDNWGRRSPRTLTPALTDLRLGQDFMTIFRLEDFVASEQLTLSMKPGGPQRVFGAGWVTYAVTPADVGTSRLVAMLAFERRRSPLGRASNALLPWGDLLMMRHQLHTFARLAERTPTPAVG</sequence>
<dbReference type="Gene3D" id="3.30.530.20">
    <property type="match status" value="1"/>
</dbReference>
<evidence type="ECO:0000313" key="2">
    <source>
        <dbReference type="Proteomes" id="UP000588586"/>
    </source>
</evidence>
<evidence type="ECO:0000313" key="1">
    <source>
        <dbReference type="EMBL" id="NNM45461.1"/>
    </source>
</evidence>
<comment type="caution">
    <text evidence="1">The sequence shown here is derived from an EMBL/GenBank/DDBJ whole genome shotgun (WGS) entry which is preliminary data.</text>
</comment>
<name>A0A849HGR3_9MICO</name>
<reference evidence="1 2" key="1">
    <citation type="submission" date="2020-04" db="EMBL/GenBank/DDBJ databases">
        <title>Knoellia sp. isolate from air conditioner.</title>
        <authorList>
            <person name="Chea S."/>
            <person name="Kim D.-U."/>
        </authorList>
    </citation>
    <scope>NUCLEOTIDE SEQUENCE [LARGE SCALE GENOMIC DNA]</scope>
    <source>
        <strain evidence="1 2">DB2414S</strain>
    </source>
</reference>
<dbReference type="InterPro" id="IPR023393">
    <property type="entry name" value="START-like_dom_sf"/>
</dbReference>